<name>A0A0U1NUI8_9BACI</name>
<proteinExistence type="predicted"/>
<evidence type="ECO:0000256" key="1">
    <source>
        <dbReference type="ARBA" id="ARBA00023015"/>
    </source>
</evidence>
<evidence type="ECO:0000256" key="3">
    <source>
        <dbReference type="ARBA" id="ARBA00023163"/>
    </source>
</evidence>
<evidence type="ECO:0000313" key="5">
    <source>
        <dbReference type="EMBL" id="CRK81422.1"/>
    </source>
</evidence>
<keyword evidence="6" id="KW-1185">Reference proteome</keyword>
<dbReference type="Gene3D" id="1.20.120.530">
    <property type="entry name" value="GntR ligand-binding domain-like"/>
    <property type="match status" value="1"/>
</dbReference>
<dbReference type="SUPFAM" id="SSF46785">
    <property type="entry name" value="Winged helix' DNA-binding domain"/>
    <property type="match status" value="1"/>
</dbReference>
<sequence length="215" mass="24944">MMSISLIDTAYTTIRQKILSCEYMPGSLLSIYKLAEELEMSRTPVSNAIARLELEGLVVALKNRGVMVKDVSTKEIFEMFEVTFAHQIFVLETVQQYDLYKFNLNELKSILDQQVMEKEHDYFSYANLSLSFIRCIIATINNNVMLQIMDSHRDKIVMSAVASYKLYPQQRFFSGAHYNGAIYEALLEENYEKARQLLIEFRQKTRERVMVSGSI</sequence>
<dbReference type="GO" id="GO:0003700">
    <property type="term" value="F:DNA-binding transcription factor activity"/>
    <property type="evidence" value="ECO:0007669"/>
    <property type="project" value="InterPro"/>
</dbReference>
<dbReference type="Pfam" id="PF07729">
    <property type="entry name" value="FCD"/>
    <property type="match status" value="1"/>
</dbReference>
<dbReference type="EMBL" id="CVRB01000001">
    <property type="protein sequence ID" value="CRK81422.1"/>
    <property type="molecule type" value="Genomic_DNA"/>
</dbReference>
<dbReference type="InterPro" id="IPR011711">
    <property type="entry name" value="GntR_C"/>
</dbReference>
<dbReference type="CDD" id="cd07377">
    <property type="entry name" value="WHTH_GntR"/>
    <property type="match status" value="1"/>
</dbReference>
<dbReference type="AlphaFoldDB" id="A0A0U1NUI8"/>
<dbReference type="InterPro" id="IPR000524">
    <property type="entry name" value="Tscrpt_reg_HTH_GntR"/>
</dbReference>
<dbReference type="PROSITE" id="PS50949">
    <property type="entry name" value="HTH_GNTR"/>
    <property type="match status" value="1"/>
</dbReference>
<dbReference type="PANTHER" id="PTHR43537">
    <property type="entry name" value="TRANSCRIPTIONAL REGULATOR, GNTR FAMILY"/>
    <property type="match status" value="1"/>
</dbReference>
<dbReference type="GO" id="GO:0003677">
    <property type="term" value="F:DNA binding"/>
    <property type="evidence" value="ECO:0007669"/>
    <property type="project" value="UniProtKB-KW"/>
</dbReference>
<dbReference type="OrthoDB" id="368257at2"/>
<organism evidence="5 6">
    <name type="scientific">Neobacillus massiliamazoniensis</name>
    <dbReference type="NCBI Taxonomy" id="1499688"/>
    <lineage>
        <taxon>Bacteria</taxon>
        <taxon>Bacillati</taxon>
        <taxon>Bacillota</taxon>
        <taxon>Bacilli</taxon>
        <taxon>Bacillales</taxon>
        <taxon>Bacillaceae</taxon>
        <taxon>Neobacillus</taxon>
    </lineage>
</organism>
<dbReference type="Gene3D" id="1.10.10.10">
    <property type="entry name" value="Winged helix-like DNA-binding domain superfamily/Winged helix DNA-binding domain"/>
    <property type="match status" value="1"/>
</dbReference>
<reference evidence="6" key="1">
    <citation type="submission" date="2015-05" db="EMBL/GenBank/DDBJ databases">
        <authorList>
            <person name="Urmite Genomes"/>
        </authorList>
    </citation>
    <scope>NUCLEOTIDE SEQUENCE [LARGE SCALE GENOMIC DNA]</scope>
    <source>
        <strain evidence="6">LF1</strain>
    </source>
</reference>
<dbReference type="InterPro" id="IPR008920">
    <property type="entry name" value="TF_FadR/GntR_C"/>
</dbReference>
<protein>
    <submittedName>
        <fullName evidence="5">GntR family transcriptional regulator</fullName>
    </submittedName>
</protein>
<keyword evidence="1" id="KW-0805">Transcription regulation</keyword>
<keyword evidence="3" id="KW-0804">Transcription</keyword>
<dbReference type="InterPro" id="IPR036388">
    <property type="entry name" value="WH-like_DNA-bd_sf"/>
</dbReference>
<evidence type="ECO:0000256" key="2">
    <source>
        <dbReference type="ARBA" id="ARBA00023125"/>
    </source>
</evidence>
<dbReference type="Pfam" id="PF00392">
    <property type="entry name" value="GntR"/>
    <property type="match status" value="1"/>
</dbReference>
<dbReference type="InterPro" id="IPR036390">
    <property type="entry name" value="WH_DNA-bd_sf"/>
</dbReference>
<dbReference type="SMART" id="SM00345">
    <property type="entry name" value="HTH_GNTR"/>
    <property type="match status" value="1"/>
</dbReference>
<keyword evidence="2" id="KW-0238">DNA-binding</keyword>
<evidence type="ECO:0000313" key="6">
    <source>
        <dbReference type="Proteomes" id="UP000199087"/>
    </source>
</evidence>
<feature type="domain" description="HTH gntR-type" evidence="4">
    <location>
        <begin position="4"/>
        <end position="71"/>
    </location>
</feature>
<dbReference type="PANTHER" id="PTHR43537:SF5">
    <property type="entry name" value="UXU OPERON TRANSCRIPTIONAL REGULATOR"/>
    <property type="match status" value="1"/>
</dbReference>
<gene>
    <name evidence="5" type="ORF">BN000_01324</name>
</gene>
<dbReference type="STRING" id="1499688.BN000_01324"/>
<accession>A0A0U1NUI8</accession>
<evidence type="ECO:0000259" key="4">
    <source>
        <dbReference type="PROSITE" id="PS50949"/>
    </source>
</evidence>
<dbReference type="Proteomes" id="UP000199087">
    <property type="component" value="Unassembled WGS sequence"/>
</dbReference>
<dbReference type="SUPFAM" id="SSF48008">
    <property type="entry name" value="GntR ligand-binding domain-like"/>
    <property type="match status" value="1"/>
</dbReference>